<dbReference type="Gene3D" id="2.10.90.10">
    <property type="entry name" value="Cystine-knot cytokines"/>
    <property type="match status" value="1"/>
</dbReference>
<keyword evidence="5" id="KW-1185">Reference proteome</keyword>
<dbReference type="InterPro" id="IPR032104">
    <property type="entry name" value="Spaetzle"/>
</dbReference>
<name>A0AAE0ZT38_9GAST</name>
<dbReference type="AlphaFoldDB" id="A0AAE0ZT38"/>
<evidence type="ECO:0000256" key="2">
    <source>
        <dbReference type="SAM" id="SignalP"/>
    </source>
</evidence>
<feature type="domain" description="Spaetzle" evidence="3">
    <location>
        <begin position="120"/>
        <end position="216"/>
    </location>
</feature>
<feature type="compositionally biased region" description="Polar residues" evidence="1">
    <location>
        <begin position="22"/>
        <end position="39"/>
    </location>
</feature>
<evidence type="ECO:0000313" key="5">
    <source>
        <dbReference type="Proteomes" id="UP001283361"/>
    </source>
</evidence>
<dbReference type="EMBL" id="JAWDGP010003357">
    <property type="protein sequence ID" value="KAK3775103.1"/>
    <property type="molecule type" value="Genomic_DNA"/>
</dbReference>
<organism evidence="4 5">
    <name type="scientific">Elysia crispata</name>
    <name type="common">lettuce slug</name>
    <dbReference type="NCBI Taxonomy" id="231223"/>
    <lineage>
        <taxon>Eukaryota</taxon>
        <taxon>Metazoa</taxon>
        <taxon>Spiralia</taxon>
        <taxon>Lophotrochozoa</taxon>
        <taxon>Mollusca</taxon>
        <taxon>Gastropoda</taxon>
        <taxon>Heterobranchia</taxon>
        <taxon>Euthyneura</taxon>
        <taxon>Panpulmonata</taxon>
        <taxon>Sacoglossa</taxon>
        <taxon>Placobranchoidea</taxon>
        <taxon>Plakobranchidae</taxon>
        <taxon>Elysia</taxon>
    </lineage>
</organism>
<evidence type="ECO:0000256" key="1">
    <source>
        <dbReference type="SAM" id="MobiDB-lite"/>
    </source>
</evidence>
<reference evidence="4" key="1">
    <citation type="journal article" date="2023" name="G3 (Bethesda)">
        <title>A reference genome for the long-term kleptoplast-retaining sea slug Elysia crispata morphotype clarki.</title>
        <authorList>
            <person name="Eastman K.E."/>
            <person name="Pendleton A.L."/>
            <person name="Shaikh M.A."/>
            <person name="Suttiyut T."/>
            <person name="Ogas R."/>
            <person name="Tomko P."/>
            <person name="Gavelis G."/>
            <person name="Widhalm J.R."/>
            <person name="Wisecaver J.H."/>
        </authorList>
    </citation>
    <scope>NUCLEOTIDE SEQUENCE</scope>
    <source>
        <strain evidence="4">ECLA1</strain>
    </source>
</reference>
<sequence length="218" mass="25088">MRMIFMIRMMTVLISASPVQPSSASLSASDIDPQHQTSTRHPRDTAHTQHSSATYHVHHTLAKRTLRDDVADQLDFTESDSENRANLGMNLGLSASRGVANSVKPWVERSLTPDETLRVECCPSEMHQIHPRGGISRDGRLLELYRDHRTVQTFYQTTCLRQFRNRPCPLVRHDLQRYSRCVQKYSFVYAFVRDFNVSESFRLDYIRLKSGCSCVVEL</sequence>
<accession>A0AAE0ZT38</accession>
<evidence type="ECO:0000259" key="3">
    <source>
        <dbReference type="Pfam" id="PF16077"/>
    </source>
</evidence>
<feature type="chain" id="PRO_5042147203" description="Spaetzle domain-containing protein" evidence="2">
    <location>
        <begin position="25"/>
        <end position="218"/>
    </location>
</feature>
<dbReference type="Pfam" id="PF16077">
    <property type="entry name" value="Spaetzle"/>
    <property type="match status" value="1"/>
</dbReference>
<dbReference type="Proteomes" id="UP001283361">
    <property type="component" value="Unassembled WGS sequence"/>
</dbReference>
<dbReference type="InterPro" id="IPR029034">
    <property type="entry name" value="Cystine-knot_cytokine"/>
</dbReference>
<feature type="region of interest" description="Disordered" evidence="1">
    <location>
        <begin position="22"/>
        <end position="54"/>
    </location>
</feature>
<feature type="signal peptide" evidence="2">
    <location>
        <begin position="1"/>
        <end position="24"/>
    </location>
</feature>
<comment type="caution">
    <text evidence="4">The sequence shown here is derived from an EMBL/GenBank/DDBJ whole genome shotgun (WGS) entry which is preliminary data.</text>
</comment>
<gene>
    <name evidence="4" type="ORF">RRG08_048313</name>
</gene>
<proteinExistence type="predicted"/>
<protein>
    <recommendedName>
        <fullName evidence="3">Spaetzle domain-containing protein</fullName>
    </recommendedName>
</protein>
<keyword evidence="2" id="KW-0732">Signal</keyword>
<evidence type="ECO:0000313" key="4">
    <source>
        <dbReference type="EMBL" id="KAK3775103.1"/>
    </source>
</evidence>
<dbReference type="SUPFAM" id="SSF57501">
    <property type="entry name" value="Cystine-knot cytokines"/>
    <property type="match status" value="1"/>
</dbReference>